<reference evidence="2 3" key="1">
    <citation type="submission" date="2016-10" db="EMBL/GenBank/DDBJ databases">
        <authorList>
            <person name="de Groot N.N."/>
        </authorList>
    </citation>
    <scope>NUCLEOTIDE SEQUENCE [LARGE SCALE GENOMIC DNA]</scope>
    <source>
        <strain evidence="2 3">CGMCC 1.10825</strain>
    </source>
</reference>
<proteinExistence type="predicted"/>
<keyword evidence="1" id="KW-0472">Membrane</keyword>
<dbReference type="STRING" id="1159016.SAMN02927937_02892"/>
<evidence type="ECO:0000313" key="2">
    <source>
        <dbReference type="EMBL" id="SEI03741.1"/>
    </source>
</evidence>
<name>A0A1H6N0R2_9FLAO</name>
<sequence length="42" mass="4854">MLVVLYCKKLNNMKSIEMKSVLKGIMSLLVYIVFMLLVFSNV</sequence>
<accession>A0A1H6N0R2</accession>
<organism evidence="2 3">
    <name type="scientific">Paenimyroides marinum</name>
    <dbReference type="NCBI Taxonomy" id="1159016"/>
    <lineage>
        <taxon>Bacteria</taxon>
        <taxon>Pseudomonadati</taxon>
        <taxon>Bacteroidota</taxon>
        <taxon>Flavobacteriia</taxon>
        <taxon>Flavobacteriales</taxon>
        <taxon>Flavobacteriaceae</taxon>
        <taxon>Paenimyroides</taxon>
    </lineage>
</organism>
<evidence type="ECO:0000256" key="1">
    <source>
        <dbReference type="SAM" id="Phobius"/>
    </source>
</evidence>
<dbReference type="EMBL" id="FNXE01000079">
    <property type="protein sequence ID" value="SEI03741.1"/>
    <property type="molecule type" value="Genomic_DNA"/>
</dbReference>
<gene>
    <name evidence="2" type="ORF">SAMN02927937_02892</name>
</gene>
<keyword evidence="3" id="KW-1185">Reference proteome</keyword>
<keyword evidence="1" id="KW-0812">Transmembrane</keyword>
<evidence type="ECO:0000313" key="3">
    <source>
        <dbReference type="Proteomes" id="UP000199634"/>
    </source>
</evidence>
<dbReference type="Proteomes" id="UP000199634">
    <property type="component" value="Unassembled WGS sequence"/>
</dbReference>
<protein>
    <submittedName>
        <fullName evidence="2">Uncharacterized protein</fullName>
    </submittedName>
</protein>
<keyword evidence="1" id="KW-1133">Transmembrane helix</keyword>
<dbReference type="AlphaFoldDB" id="A0A1H6N0R2"/>
<feature type="transmembrane region" description="Helical" evidence="1">
    <location>
        <begin position="21"/>
        <end position="39"/>
    </location>
</feature>